<comment type="caution">
    <text evidence="2">The sequence shown here is derived from an EMBL/GenBank/DDBJ whole genome shotgun (WGS) entry which is preliminary data.</text>
</comment>
<proteinExistence type="predicted"/>
<dbReference type="AlphaFoldDB" id="A0A2T9YW74"/>
<name>A0A2T9YW74_9FUNG</name>
<feature type="region of interest" description="Disordered" evidence="1">
    <location>
        <begin position="60"/>
        <end position="82"/>
    </location>
</feature>
<dbReference type="OrthoDB" id="5600243at2759"/>
<keyword evidence="3" id="KW-1185">Reference proteome</keyword>
<dbReference type="EMBL" id="MBFR01000028">
    <property type="protein sequence ID" value="PVU96578.1"/>
    <property type="molecule type" value="Genomic_DNA"/>
</dbReference>
<sequence>MNEYQEIQQEENINNACSDEKNDDDTGSDSDFAFSPPQLTSMVYQQSAEKNLNKNIIREQNEQNEQNVSNSNTQMVTKKTEKLPDSYQKYILNSSGDKNNDKINTLETKNRNNITDDLRLKTETYSSDFDNSYSNISDRFKHSKIGVRGMNDSTESNVNIGVNRLSTSSEFDSVHRHNIFDETVHMDPKLFAADLDFEVDPAQVSPLANRHNLIQRGSSGQQKSKARYEQNQFYNNHQNLTSIESKKITRSNFASSDLHHSNRVNTLSKVRSCDELSPLQPARAVRSRLDSRPNSSQSGYSISSFYSNKESQLNDNKNYSRVSTESQNSYLQTFAKAQSNTQNILKTETENTSPILRSDIANLNYISSASYRQGTSSINSLDLSKNPIIQNSDNIFEYSGFNVDSSMVSNSSASQLEYSIDGTTSIYPDTMLLRLAATQTNIENPDIE</sequence>
<evidence type="ECO:0000256" key="1">
    <source>
        <dbReference type="SAM" id="MobiDB-lite"/>
    </source>
</evidence>
<feature type="region of interest" description="Disordered" evidence="1">
    <location>
        <begin position="1"/>
        <end position="40"/>
    </location>
</feature>
<protein>
    <submittedName>
        <fullName evidence="2">Uncharacterized protein</fullName>
    </submittedName>
</protein>
<evidence type="ECO:0000313" key="3">
    <source>
        <dbReference type="Proteomes" id="UP000245383"/>
    </source>
</evidence>
<evidence type="ECO:0000313" key="2">
    <source>
        <dbReference type="EMBL" id="PVU96578.1"/>
    </source>
</evidence>
<dbReference type="STRING" id="133385.A0A2T9YW74"/>
<organism evidence="2 3">
    <name type="scientific">Smittium simulii</name>
    <dbReference type="NCBI Taxonomy" id="133385"/>
    <lineage>
        <taxon>Eukaryota</taxon>
        <taxon>Fungi</taxon>
        <taxon>Fungi incertae sedis</taxon>
        <taxon>Zoopagomycota</taxon>
        <taxon>Kickxellomycotina</taxon>
        <taxon>Harpellomycetes</taxon>
        <taxon>Harpellales</taxon>
        <taxon>Legeriomycetaceae</taxon>
        <taxon>Smittium</taxon>
    </lineage>
</organism>
<feature type="compositionally biased region" description="Low complexity" evidence="1">
    <location>
        <begin position="1"/>
        <end position="15"/>
    </location>
</feature>
<feature type="region of interest" description="Disordered" evidence="1">
    <location>
        <begin position="283"/>
        <end position="303"/>
    </location>
</feature>
<reference evidence="2 3" key="1">
    <citation type="journal article" date="2018" name="MBio">
        <title>Comparative Genomics Reveals the Core Gene Toolbox for the Fungus-Insect Symbiosis.</title>
        <authorList>
            <person name="Wang Y."/>
            <person name="Stata M."/>
            <person name="Wang W."/>
            <person name="Stajich J.E."/>
            <person name="White M.M."/>
            <person name="Moncalvo J.M."/>
        </authorList>
    </citation>
    <scope>NUCLEOTIDE SEQUENCE [LARGE SCALE GENOMIC DNA]</scope>
    <source>
        <strain evidence="2 3">SWE-8-4</strain>
    </source>
</reference>
<dbReference type="Proteomes" id="UP000245383">
    <property type="component" value="Unassembled WGS sequence"/>
</dbReference>
<feature type="compositionally biased region" description="Polar residues" evidence="1">
    <location>
        <begin position="68"/>
        <end position="77"/>
    </location>
</feature>
<gene>
    <name evidence="2" type="ORF">BB561_001087</name>
</gene>
<feature type="compositionally biased region" description="Polar residues" evidence="1">
    <location>
        <begin position="215"/>
        <end position="227"/>
    </location>
</feature>
<accession>A0A2T9YW74</accession>
<feature type="region of interest" description="Disordered" evidence="1">
    <location>
        <begin position="208"/>
        <end position="227"/>
    </location>
</feature>